<evidence type="ECO:0000313" key="2">
    <source>
        <dbReference type="EMBL" id="AFD25169.1"/>
    </source>
</evidence>
<dbReference type="eggNOG" id="COG2267">
    <property type="taxonomic scope" value="Bacteria"/>
</dbReference>
<dbReference type="InterPro" id="IPR000073">
    <property type="entry name" value="AB_hydrolase_1"/>
</dbReference>
<dbReference type="AlphaFoldDB" id="H8GS96"/>
<dbReference type="GO" id="GO:0016787">
    <property type="term" value="F:hydrolase activity"/>
    <property type="evidence" value="ECO:0007669"/>
    <property type="project" value="UniProtKB-KW"/>
</dbReference>
<feature type="domain" description="Serine aminopeptidase S33" evidence="1">
    <location>
        <begin position="23"/>
        <end position="258"/>
    </location>
</feature>
<protein>
    <submittedName>
        <fullName evidence="2">Alpha/beta hydrolase fold protein</fullName>
    </submittedName>
</protein>
<dbReference type="InterPro" id="IPR022742">
    <property type="entry name" value="Hydrolase_4"/>
</dbReference>
<gene>
    <name evidence="2" type="ordered locus">DGo_CA1242</name>
</gene>
<dbReference type="Proteomes" id="UP000007575">
    <property type="component" value="Chromosome"/>
</dbReference>
<dbReference type="Pfam" id="PF12146">
    <property type="entry name" value="Hydrolase_4"/>
    <property type="match status" value="1"/>
</dbReference>
<sequence length="289" mass="30804">MQAQNWTVPGAPVTGYLWPAPGEARGAVLLTHGFGEYAGRYVSRYHGLIPALTAQGLDVYAYDQRGHGASEGRRAVVDLNLLVGDHLRAREALRGLDRPLFAFGHSMGGLITAASAARDPRGLRGVILSSPALLVGENEPVWLRRLAPLIARAAPGLPAARLATGGLSRLTAEVEAYGADGEVYRGGVPALSGASMLRLSASLWESYASWRLPTLIVHGSADKITDPRGSRRFAGAIASADKTYVEIEGGYHELLNDEPRDEVRALILEWLQARTSPQSRGEQAGAQPG</sequence>
<dbReference type="HOGENOM" id="CLU_026209_7_2_0"/>
<dbReference type="RefSeq" id="WP_014684652.1">
    <property type="nucleotide sequence ID" value="NC_017790.1"/>
</dbReference>
<dbReference type="OrthoDB" id="9806902at2"/>
<dbReference type="EMBL" id="CP002191">
    <property type="protein sequence ID" value="AFD25169.1"/>
    <property type="molecule type" value="Genomic_DNA"/>
</dbReference>
<dbReference type="STRING" id="745776.DGo_CA1242"/>
<dbReference type="InterPro" id="IPR029058">
    <property type="entry name" value="AB_hydrolase_fold"/>
</dbReference>
<organism evidence="2 3">
    <name type="scientific">Deinococcus gobiensis (strain DSM 21396 / JCM 16679 / CGMCC 1.7299 / I-0)</name>
    <dbReference type="NCBI Taxonomy" id="745776"/>
    <lineage>
        <taxon>Bacteria</taxon>
        <taxon>Thermotogati</taxon>
        <taxon>Deinococcota</taxon>
        <taxon>Deinococci</taxon>
        <taxon>Deinococcales</taxon>
        <taxon>Deinococcaceae</taxon>
        <taxon>Deinococcus</taxon>
    </lineage>
</organism>
<keyword evidence="2" id="KW-0378">Hydrolase</keyword>
<keyword evidence="3" id="KW-1185">Reference proteome</keyword>
<dbReference type="InterPro" id="IPR051044">
    <property type="entry name" value="MAG_DAG_Lipase"/>
</dbReference>
<dbReference type="KEGG" id="dgo:DGo_CA1242"/>
<proteinExistence type="predicted"/>
<dbReference type="PRINTS" id="PR00111">
    <property type="entry name" value="ABHYDROLASE"/>
</dbReference>
<dbReference type="Gene3D" id="3.40.50.1820">
    <property type="entry name" value="alpha/beta hydrolase"/>
    <property type="match status" value="1"/>
</dbReference>
<reference evidence="2 3" key="1">
    <citation type="journal article" date="2012" name="PLoS ONE">
        <title>Genome sequence and transcriptome analysis of the radioresistant bacterium Deinococcus gobiensis: insights into the extreme environmental adaptations.</title>
        <authorList>
            <person name="Yuan M."/>
            <person name="Chen M."/>
            <person name="Zhang W."/>
            <person name="Lu W."/>
            <person name="Wang J."/>
            <person name="Yang M."/>
            <person name="Zhao P."/>
            <person name="Tang R."/>
            <person name="Li X."/>
            <person name="Hao Y."/>
            <person name="Zhou Z."/>
            <person name="Zhan Y."/>
            <person name="Yu H."/>
            <person name="Teng C."/>
            <person name="Yan Y."/>
            <person name="Ping S."/>
            <person name="Wang Y."/>
            <person name="Lin M."/>
        </authorList>
    </citation>
    <scope>NUCLEOTIDE SEQUENCE [LARGE SCALE GENOMIC DNA]</scope>
    <source>
        <strain evidence="2 3">I-0</strain>
    </source>
</reference>
<evidence type="ECO:0000313" key="3">
    <source>
        <dbReference type="Proteomes" id="UP000007575"/>
    </source>
</evidence>
<name>H8GS96_DEIGI</name>
<dbReference type="PANTHER" id="PTHR11614">
    <property type="entry name" value="PHOSPHOLIPASE-RELATED"/>
    <property type="match status" value="1"/>
</dbReference>
<evidence type="ECO:0000259" key="1">
    <source>
        <dbReference type="Pfam" id="PF12146"/>
    </source>
</evidence>
<dbReference type="SUPFAM" id="SSF53474">
    <property type="entry name" value="alpha/beta-Hydrolases"/>
    <property type="match status" value="1"/>
</dbReference>
<accession>H8GS96</accession>
<dbReference type="PATRIC" id="fig|745776.4.peg.1279"/>